<evidence type="ECO:0000313" key="3">
    <source>
        <dbReference type="Proteomes" id="UP000789759"/>
    </source>
</evidence>
<comment type="caution">
    <text evidence="2">The sequence shown here is derived from an EMBL/GenBank/DDBJ whole genome shotgun (WGS) entry which is preliminary data.</text>
</comment>
<dbReference type="Proteomes" id="UP000789759">
    <property type="component" value="Unassembled WGS sequence"/>
</dbReference>
<feature type="region of interest" description="Disordered" evidence="1">
    <location>
        <begin position="88"/>
        <end position="161"/>
    </location>
</feature>
<keyword evidence="3" id="KW-1185">Reference proteome</keyword>
<sequence>HTFAEALGPAYITTYTPTAICNAFKSTGIWPFNPNAISPDSLSSQSSQSSELNSGYTCPTKPDPTKEQLALEVELLKKKVEILEEELETFKRPDLEVNEEQSEPRLPERKKRKTMPFSQLLTNEKSLQQLKEVEKEAEKAQKKEARKQKKDEMEHIKAEKQ</sequence>
<name>A0A9N9K8F5_9GLOM</name>
<protein>
    <submittedName>
        <fullName evidence="2">2133_t:CDS:1</fullName>
    </submittedName>
</protein>
<feature type="non-terminal residue" evidence="2">
    <location>
        <position position="1"/>
    </location>
</feature>
<reference evidence="2" key="1">
    <citation type="submission" date="2021-06" db="EMBL/GenBank/DDBJ databases">
        <authorList>
            <person name="Kallberg Y."/>
            <person name="Tangrot J."/>
            <person name="Rosling A."/>
        </authorList>
    </citation>
    <scope>NUCLEOTIDE SEQUENCE</scope>
    <source>
        <strain evidence="2">FL966</strain>
    </source>
</reference>
<feature type="compositionally biased region" description="Basic and acidic residues" evidence="1">
    <location>
        <begin position="131"/>
        <end position="161"/>
    </location>
</feature>
<organism evidence="2 3">
    <name type="scientific">Cetraspora pellucida</name>
    <dbReference type="NCBI Taxonomy" id="1433469"/>
    <lineage>
        <taxon>Eukaryota</taxon>
        <taxon>Fungi</taxon>
        <taxon>Fungi incertae sedis</taxon>
        <taxon>Mucoromycota</taxon>
        <taxon>Glomeromycotina</taxon>
        <taxon>Glomeromycetes</taxon>
        <taxon>Diversisporales</taxon>
        <taxon>Gigasporaceae</taxon>
        <taxon>Cetraspora</taxon>
    </lineage>
</organism>
<evidence type="ECO:0000256" key="1">
    <source>
        <dbReference type="SAM" id="MobiDB-lite"/>
    </source>
</evidence>
<feature type="region of interest" description="Disordered" evidence="1">
    <location>
        <begin position="39"/>
        <end position="65"/>
    </location>
</feature>
<feature type="non-terminal residue" evidence="2">
    <location>
        <position position="161"/>
    </location>
</feature>
<dbReference type="EMBL" id="CAJVQA010039814">
    <property type="protein sequence ID" value="CAG8812389.1"/>
    <property type="molecule type" value="Genomic_DNA"/>
</dbReference>
<gene>
    <name evidence="2" type="ORF">CPELLU_LOCUS18790</name>
</gene>
<feature type="compositionally biased region" description="Polar residues" evidence="1">
    <location>
        <begin position="116"/>
        <end position="127"/>
    </location>
</feature>
<feature type="compositionally biased region" description="Low complexity" evidence="1">
    <location>
        <begin position="39"/>
        <end position="54"/>
    </location>
</feature>
<accession>A0A9N9K8F5</accession>
<evidence type="ECO:0000313" key="2">
    <source>
        <dbReference type="EMBL" id="CAG8812389.1"/>
    </source>
</evidence>
<dbReference type="AlphaFoldDB" id="A0A9N9K8F5"/>
<proteinExistence type="predicted"/>